<evidence type="ECO:0000256" key="1">
    <source>
        <dbReference type="ARBA" id="ARBA00008874"/>
    </source>
</evidence>
<feature type="region of interest" description="Disordered" evidence="2">
    <location>
        <begin position="504"/>
        <end position="541"/>
    </location>
</feature>
<evidence type="ECO:0000256" key="2">
    <source>
        <dbReference type="SAM" id="MobiDB-lite"/>
    </source>
</evidence>
<feature type="compositionally biased region" description="Polar residues" evidence="2">
    <location>
        <begin position="277"/>
        <end position="286"/>
    </location>
</feature>
<dbReference type="InterPro" id="IPR047173">
    <property type="entry name" value="STRAD_A/B-like"/>
</dbReference>
<feature type="compositionally biased region" description="Basic and acidic residues" evidence="2">
    <location>
        <begin position="504"/>
        <end position="517"/>
    </location>
</feature>
<accession>A0A7J7MKY9</accession>
<dbReference type="Proteomes" id="UP000541444">
    <property type="component" value="Unassembled WGS sequence"/>
</dbReference>
<dbReference type="OrthoDB" id="1933651at2759"/>
<proteinExistence type="inferred from homology"/>
<reference evidence="3 4" key="1">
    <citation type="journal article" date="2020" name="IScience">
        <title>Genome Sequencing of the Endangered Kingdonia uniflora (Circaeasteraceae, Ranunculales) Reveals Potential Mechanisms of Evolutionary Specialization.</title>
        <authorList>
            <person name="Sun Y."/>
            <person name="Deng T."/>
            <person name="Zhang A."/>
            <person name="Moore M.J."/>
            <person name="Landis J.B."/>
            <person name="Lin N."/>
            <person name="Zhang H."/>
            <person name="Zhang X."/>
            <person name="Huang J."/>
            <person name="Zhang X."/>
            <person name="Sun H."/>
            <person name="Wang H."/>
        </authorList>
    </citation>
    <scope>NUCLEOTIDE SEQUENCE [LARGE SCALE GENOMIC DNA]</scope>
    <source>
        <strain evidence="3">TB1705</strain>
        <tissue evidence="3">Leaf</tissue>
    </source>
</reference>
<gene>
    <name evidence="3" type="ORF">GIB67_019966</name>
</gene>
<dbReference type="AlphaFoldDB" id="A0A7J7MKY9"/>
<name>A0A7J7MKY9_9MAGN</name>
<dbReference type="GO" id="GO:0043539">
    <property type="term" value="F:protein serine/threonine kinase activator activity"/>
    <property type="evidence" value="ECO:0007669"/>
    <property type="project" value="InterPro"/>
</dbReference>
<comment type="similarity">
    <text evidence="1">Belongs to the protein kinase superfamily. STE Ser/Thr protein kinase family. STE20 subfamily.</text>
</comment>
<comment type="caution">
    <text evidence="3">The sequence shown here is derived from an EMBL/GenBank/DDBJ whole genome shotgun (WGS) entry which is preliminary data.</text>
</comment>
<dbReference type="PANTHER" id="PTHR48014">
    <property type="entry name" value="SERINE/THREONINE-PROTEIN KINASE FRAY2"/>
    <property type="match status" value="1"/>
</dbReference>
<dbReference type="PANTHER" id="PTHR48014:SF10">
    <property type="entry name" value="PROTEIN KINASE SUPERFAMILY PROTEIN"/>
    <property type="match status" value="1"/>
</dbReference>
<evidence type="ECO:0000313" key="4">
    <source>
        <dbReference type="Proteomes" id="UP000541444"/>
    </source>
</evidence>
<evidence type="ECO:0000313" key="3">
    <source>
        <dbReference type="EMBL" id="KAF6155440.1"/>
    </source>
</evidence>
<feature type="region of interest" description="Disordered" evidence="2">
    <location>
        <begin position="277"/>
        <end position="296"/>
    </location>
</feature>
<dbReference type="EMBL" id="JACGCM010001428">
    <property type="protein sequence ID" value="KAF6155440.1"/>
    <property type="molecule type" value="Genomic_DNA"/>
</dbReference>
<sequence length="708" mass="79209">MQRGPVFSKIDRFLVDRAWESRFRGVSQDALLRISSDHTPLLLDCGAARLGPFPFRFELWLLECDDLVPLIEEWRNSFLFEGTPSYSLWCKLKARNSKEIFDRELEDFGFMILKVTSATIRLGEDKWKWKWVGNGIIHGEVYVLSLGRSKKYKSSIAFQQEYIRGISAWHFDLEDLKTQAALIEDYDGNSFNEDPDCSSKQKDGLDDVEVAAEMLPLKGFSIDELNDLHNAEGSLASFPILPLQALKNCFDVDEDEVSASGPQTREATKLEYAQANQVQLPPTAQEQEGGKSCGDNMDRSCSLPRHFISTQLQKFSSGSLIPENVLSSSRKVNGNGDRDLIQPKYQSERNYSGPLFLQKRDANNHISGEETSEGTVVQRKGRFKVTSAELSPKGSTANCLVSPFCGGLTSPVTPILTAASVLPSLQYILQQNTMQREQIVKLIKYVEQTPGHNAECIDTCASELSQTFLASARERELQAQVLHLQQSIGSLVEELQRLKMKNAQDLDKAQQEQDVEKSSQAGIPNHKANQEATIEDPDKAKKDGVQATAIYAEKVKGNTNSSLPLYLIPNPTITLDDEEIALSKALLLHELMLQNSRLKRVNFGDRNTPYLHVVTNMKRETSMITNLGKDDGTNLILQEEISSNIVNFYENKFKADGRVIPNPTLTKLIPELVSEEKNYSLSSISNPDEAEKTVFDMSASSAPRQGRI</sequence>
<organism evidence="3 4">
    <name type="scientific">Kingdonia uniflora</name>
    <dbReference type="NCBI Taxonomy" id="39325"/>
    <lineage>
        <taxon>Eukaryota</taxon>
        <taxon>Viridiplantae</taxon>
        <taxon>Streptophyta</taxon>
        <taxon>Embryophyta</taxon>
        <taxon>Tracheophyta</taxon>
        <taxon>Spermatophyta</taxon>
        <taxon>Magnoliopsida</taxon>
        <taxon>Ranunculales</taxon>
        <taxon>Circaeasteraceae</taxon>
        <taxon>Kingdonia</taxon>
    </lineage>
</organism>
<protein>
    <submittedName>
        <fullName evidence="3">Uncharacterized protein</fullName>
    </submittedName>
</protein>
<keyword evidence="4" id="KW-1185">Reference proteome</keyword>